<evidence type="ECO:0000313" key="1">
    <source>
        <dbReference type="EMBL" id="SNX50270.1"/>
    </source>
</evidence>
<gene>
    <name evidence="1" type="ORF">VTH8203_03925</name>
</gene>
<name>A0A240EQJ9_9VIBR</name>
<protein>
    <submittedName>
        <fullName evidence="1">Uncharacterized protein</fullName>
    </submittedName>
</protein>
<evidence type="ECO:0000313" key="2">
    <source>
        <dbReference type="Proteomes" id="UP000219336"/>
    </source>
</evidence>
<organism evidence="1 2">
    <name type="scientific">Vibrio thalassae</name>
    <dbReference type="NCBI Taxonomy" id="1243014"/>
    <lineage>
        <taxon>Bacteria</taxon>
        <taxon>Pseudomonadati</taxon>
        <taxon>Pseudomonadota</taxon>
        <taxon>Gammaproteobacteria</taxon>
        <taxon>Vibrionales</taxon>
        <taxon>Vibrionaceae</taxon>
        <taxon>Vibrio</taxon>
    </lineage>
</organism>
<dbReference type="EMBL" id="OANU01000113">
    <property type="protein sequence ID" value="SNX50270.1"/>
    <property type="molecule type" value="Genomic_DNA"/>
</dbReference>
<accession>A0A240EQJ9</accession>
<reference evidence="2" key="1">
    <citation type="submission" date="2016-06" db="EMBL/GenBank/DDBJ databases">
        <authorList>
            <person name="Rodrigo-Torres L."/>
            <person name="Arahal R.D."/>
            <person name="Lucena T."/>
        </authorList>
    </citation>
    <scope>NUCLEOTIDE SEQUENCE [LARGE SCALE GENOMIC DNA]</scope>
    <source>
        <strain evidence="2">CECT8203</strain>
    </source>
</reference>
<keyword evidence="2" id="KW-1185">Reference proteome</keyword>
<sequence length="31" mass="3225">MLLNDNLAVEGMLGHGSAMIIIKKAVLSTAL</sequence>
<proteinExistence type="predicted"/>
<dbReference type="Proteomes" id="UP000219336">
    <property type="component" value="Unassembled WGS sequence"/>
</dbReference>
<dbReference type="AlphaFoldDB" id="A0A240EQJ9"/>